<sequence>MQLRYSRWFYTHIRVRYQETDQMGVVYHANYLNWFEIGRTELIRELGIDYREIEQHGLLLPVTEINTQFHTPARYDDRVTICTRIADFSALKLHFESQVRLLTEEERLALHTTNDKIEPTGKLLVSGATHHVWVNRDFRPVRMARETPELFALLEKATERTDSDVT</sequence>
<dbReference type="PANTHER" id="PTHR31793">
    <property type="entry name" value="4-HYDROXYBENZOYL-COA THIOESTERASE FAMILY MEMBER"/>
    <property type="match status" value="1"/>
</dbReference>
<dbReference type="STRING" id="1324314.BVG16_00590"/>
<name>A0A1T2XM39_9BACL</name>
<dbReference type="InterPro" id="IPR029069">
    <property type="entry name" value="HotDog_dom_sf"/>
</dbReference>
<dbReference type="GO" id="GO:0047617">
    <property type="term" value="F:fatty acyl-CoA hydrolase activity"/>
    <property type="evidence" value="ECO:0007669"/>
    <property type="project" value="TreeGrafter"/>
</dbReference>
<gene>
    <name evidence="3" type="ORF">BVG16_00590</name>
</gene>
<dbReference type="Pfam" id="PF13279">
    <property type="entry name" value="4HBT_2"/>
    <property type="match status" value="1"/>
</dbReference>
<dbReference type="NCBIfam" id="TIGR00051">
    <property type="entry name" value="YbgC/FadM family acyl-CoA thioesterase"/>
    <property type="match status" value="1"/>
</dbReference>
<dbReference type="PROSITE" id="PS01328">
    <property type="entry name" value="4HBCOA_THIOESTERASE"/>
    <property type="match status" value="1"/>
</dbReference>
<proteinExistence type="inferred from homology"/>
<dbReference type="PIRSF" id="PIRSF003230">
    <property type="entry name" value="YbgC"/>
    <property type="match status" value="1"/>
</dbReference>
<dbReference type="InterPro" id="IPR008272">
    <property type="entry name" value="HB-CoA_thioesterase_AS"/>
</dbReference>
<protein>
    <submittedName>
        <fullName evidence="3">Thioesterase</fullName>
    </submittedName>
</protein>
<dbReference type="Gene3D" id="3.10.129.10">
    <property type="entry name" value="Hotdog Thioesterase"/>
    <property type="match status" value="1"/>
</dbReference>
<keyword evidence="4" id="KW-1185">Reference proteome</keyword>
<evidence type="ECO:0000313" key="3">
    <source>
        <dbReference type="EMBL" id="OPA80882.1"/>
    </source>
</evidence>
<organism evidence="3 4">
    <name type="scientific">Paenibacillus selenitireducens</name>
    <dbReference type="NCBI Taxonomy" id="1324314"/>
    <lineage>
        <taxon>Bacteria</taxon>
        <taxon>Bacillati</taxon>
        <taxon>Bacillota</taxon>
        <taxon>Bacilli</taxon>
        <taxon>Bacillales</taxon>
        <taxon>Paenibacillaceae</taxon>
        <taxon>Paenibacillus</taxon>
    </lineage>
</organism>
<comment type="similarity">
    <text evidence="1">Belongs to the 4-hydroxybenzoyl-CoA thioesterase family.</text>
</comment>
<evidence type="ECO:0000256" key="2">
    <source>
        <dbReference type="ARBA" id="ARBA00022801"/>
    </source>
</evidence>
<dbReference type="Proteomes" id="UP000190188">
    <property type="component" value="Unassembled WGS sequence"/>
</dbReference>
<dbReference type="InterPro" id="IPR006684">
    <property type="entry name" value="YbgC/YbaW"/>
</dbReference>
<evidence type="ECO:0000313" key="4">
    <source>
        <dbReference type="Proteomes" id="UP000190188"/>
    </source>
</evidence>
<reference evidence="3 4" key="1">
    <citation type="submission" date="2017-01" db="EMBL/GenBank/DDBJ databases">
        <title>Genome analysis of Paenibacillus selenitrireducens ES3-24.</title>
        <authorList>
            <person name="Xu D."/>
            <person name="Yao R."/>
            <person name="Zheng S."/>
        </authorList>
    </citation>
    <scope>NUCLEOTIDE SEQUENCE [LARGE SCALE GENOMIC DNA]</scope>
    <source>
        <strain evidence="3 4">ES3-24</strain>
    </source>
</reference>
<keyword evidence="2" id="KW-0378">Hydrolase</keyword>
<dbReference type="EMBL" id="MSZX01000001">
    <property type="protein sequence ID" value="OPA80882.1"/>
    <property type="molecule type" value="Genomic_DNA"/>
</dbReference>
<dbReference type="CDD" id="cd00586">
    <property type="entry name" value="4HBT"/>
    <property type="match status" value="1"/>
</dbReference>
<dbReference type="PANTHER" id="PTHR31793:SF27">
    <property type="entry name" value="NOVEL THIOESTERASE SUPERFAMILY DOMAIN AND SAPOSIN A-TYPE DOMAIN CONTAINING PROTEIN (0610012H03RIK)"/>
    <property type="match status" value="1"/>
</dbReference>
<accession>A0A1T2XM39</accession>
<dbReference type="InterPro" id="IPR050563">
    <property type="entry name" value="4-hydroxybenzoyl-CoA_TE"/>
</dbReference>
<comment type="caution">
    <text evidence="3">The sequence shown here is derived from an EMBL/GenBank/DDBJ whole genome shotgun (WGS) entry which is preliminary data.</text>
</comment>
<dbReference type="AlphaFoldDB" id="A0A1T2XM39"/>
<evidence type="ECO:0000256" key="1">
    <source>
        <dbReference type="ARBA" id="ARBA00005953"/>
    </source>
</evidence>
<dbReference type="SUPFAM" id="SSF54637">
    <property type="entry name" value="Thioesterase/thiol ester dehydrase-isomerase"/>
    <property type="match status" value="1"/>
</dbReference>